<evidence type="ECO:0000256" key="1">
    <source>
        <dbReference type="SAM" id="SignalP"/>
    </source>
</evidence>
<keyword evidence="3" id="KW-1185">Reference proteome</keyword>
<dbReference type="EnsemblPlants" id="ORGLA06G0112200.1">
    <property type="protein sequence ID" value="ORGLA06G0112200.1"/>
    <property type="gene ID" value="ORGLA06G0112200"/>
</dbReference>
<dbReference type="AlphaFoldDB" id="I1Q1V9"/>
<accession>I1Q1V9</accession>
<keyword evidence="1" id="KW-0732">Signal</keyword>
<feature type="signal peptide" evidence="1">
    <location>
        <begin position="1"/>
        <end position="20"/>
    </location>
</feature>
<name>I1Q1V9_ORYGL</name>
<dbReference type="Gramene" id="ORGLA06G0298500.1">
    <property type="protein sequence ID" value="ORGLA06G0298500.1"/>
    <property type="gene ID" value="ORGLA06G0298500"/>
</dbReference>
<organism evidence="2 3">
    <name type="scientific">Oryza glaberrima</name>
    <name type="common">African rice</name>
    <dbReference type="NCBI Taxonomy" id="4538"/>
    <lineage>
        <taxon>Eukaryota</taxon>
        <taxon>Viridiplantae</taxon>
        <taxon>Streptophyta</taxon>
        <taxon>Embryophyta</taxon>
        <taxon>Tracheophyta</taxon>
        <taxon>Spermatophyta</taxon>
        <taxon>Magnoliopsida</taxon>
        <taxon>Liliopsida</taxon>
        <taxon>Poales</taxon>
        <taxon>Poaceae</taxon>
        <taxon>BOP clade</taxon>
        <taxon>Oryzoideae</taxon>
        <taxon>Oryzeae</taxon>
        <taxon>Oryzinae</taxon>
        <taxon>Oryza</taxon>
    </lineage>
</organism>
<protein>
    <submittedName>
        <fullName evidence="2">Uncharacterized protein</fullName>
    </submittedName>
</protein>
<evidence type="ECO:0000313" key="2">
    <source>
        <dbReference type="EnsemblPlants" id="ORGLA06G0112200.1"/>
    </source>
</evidence>
<sequence length="138" mass="14897">MRVALLLLCVFVSVVGVVRAFAAQGIDALPTMAYEPAGAAKKDSVGGACTVRGVSHREEEDEKIKERTYSQRQRLTGAVADLLDSSRESIHNMQLPCCFTSFVFSLVCKAASSSPNSQLQLPTVKLQTLSRTPYDSGD</sequence>
<proteinExistence type="predicted"/>
<dbReference type="Gramene" id="ORGLA06G0112200.1">
    <property type="protein sequence ID" value="ORGLA06G0112200.1"/>
    <property type="gene ID" value="ORGLA06G0112200"/>
</dbReference>
<reference evidence="2 3" key="2">
    <citation type="submission" date="2018-04" db="EMBL/GenBank/DDBJ databases">
        <title>OglaRS2 (Oryza glaberrima Reference Sequence Version 2).</title>
        <authorList>
            <person name="Zhang J."/>
            <person name="Kudrna D."/>
            <person name="Lee S."/>
            <person name="Talag J."/>
            <person name="Rajasekar S."/>
            <person name="Wing R.A."/>
        </authorList>
    </citation>
    <scope>NUCLEOTIDE SEQUENCE [LARGE SCALE GENOMIC DNA]</scope>
    <source>
        <strain evidence="2 3">cv. IRGC 96717</strain>
    </source>
</reference>
<reference evidence="2" key="1">
    <citation type="submission" date="2015-06" db="UniProtKB">
        <authorList>
            <consortium name="EnsemblPlants"/>
        </authorList>
    </citation>
    <scope>IDENTIFICATION</scope>
</reference>
<dbReference type="Proteomes" id="UP000007306">
    <property type="component" value="Chromosome 6"/>
</dbReference>
<dbReference type="EnsemblPlants" id="ORGLA06G0298500.1">
    <property type="protein sequence ID" value="ORGLA06G0298500.1"/>
    <property type="gene ID" value="ORGLA06G0298500"/>
</dbReference>
<dbReference type="HOGENOM" id="CLU_1858377_0_0_1"/>
<feature type="chain" id="PRO_5009698545" evidence="1">
    <location>
        <begin position="21"/>
        <end position="138"/>
    </location>
</feature>
<evidence type="ECO:0000313" key="3">
    <source>
        <dbReference type="Proteomes" id="UP000007306"/>
    </source>
</evidence>